<organism evidence="15 16">
    <name type="scientific">Pararhizobium antarcticum</name>
    <dbReference type="NCBI Taxonomy" id="1798805"/>
    <lineage>
        <taxon>Bacteria</taxon>
        <taxon>Pseudomonadati</taxon>
        <taxon>Pseudomonadota</taxon>
        <taxon>Alphaproteobacteria</taxon>
        <taxon>Hyphomicrobiales</taxon>
        <taxon>Rhizobiaceae</taxon>
        <taxon>Rhizobium/Agrobacterium group</taxon>
        <taxon>Pararhizobium</taxon>
    </lineage>
</organism>
<dbReference type="OrthoDB" id="9760752at2"/>
<dbReference type="PANTHER" id="PTHR41523">
    <property type="entry name" value="TWO-COMPONENT SYSTEM SENSOR PROTEIN"/>
    <property type="match status" value="1"/>
</dbReference>
<dbReference type="GO" id="GO:0000160">
    <property type="term" value="P:phosphorelay signal transduction system"/>
    <property type="evidence" value="ECO:0007669"/>
    <property type="project" value="InterPro"/>
</dbReference>
<name>A0A657LMA1_9HYPH</name>
<evidence type="ECO:0000256" key="1">
    <source>
        <dbReference type="ARBA" id="ARBA00000085"/>
    </source>
</evidence>
<dbReference type="AlphaFoldDB" id="A0A657LMA1"/>
<evidence type="ECO:0000256" key="3">
    <source>
        <dbReference type="ARBA" id="ARBA00022543"/>
    </source>
</evidence>
<dbReference type="SUPFAM" id="SSF55781">
    <property type="entry name" value="GAF domain-like"/>
    <property type="match status" value="2"/>
</dbReference>
<evidence type="ECO:0000259" key="13">
    <source>
        <dbReference type="PROSITE" id="PS50046"/>
    </source>
</evidence>
<dbReference type="Pfam" id="PF07536">
    <property type="entry name" value="HWE_HK"/>
    <property type="match status" value="1"/>
</dbReference>
<dbReference type="SUPFAM" id="SSF55785">
    <property type="entry name" value="PYP-like sensor domain (PAS domain)"/>
    <property type="match status" value="1"/>
</dbReference>
<comment type="catalytic activity">
    <reaction evidence="1">
        <text>ATP + protein L-histidine = ADP + protein N-phospho-L-histidine.</text>
        <dbReference type="EC" id="2.7.13.3"/>
    </reaction>
</comment>
<feature type="modified residue" description="4-aspartylphosphate" evidence="12">
    <location>
        <position position="779"/>
    </location>
</feature>
<dbReference type="InterPro" id="IPR035965">
    <property type="entry name" value="PAS-like_dom_sf"/>
</dbReference>
<dbReference type="SMART" id="SM00448">
    <property type="entry name" value="REC"/>
    <property type="match status" value="1"/>
</dbReference>
<dbReference type="PROSITE" id="PS50046">
    <property type="entry name" value="PHYTOCHROME_2"/>
    <property type="match status" value="1"/>
</dbReference>
<dbReference type="InterPro" id="IPR003018">
    <property type="entry name" value="GAF"/>
</dbReference>
<dbReference type="InterPro" id="IPR001294">
    <property type="entry name" value="Phytochrome"/>
</dbReference>
<dbReference type="Pfam" id="PF00360">
    <property type="entry name" value="PHY"/>
    <property type="match status" value="1"/>
</dbReference>
<dbReference type="Pfam" id="PF01590">
    <property type="entry name" value="GAF"/>
    <property type="match status" value="1"/>
</dbReference>
<evidence type="ECO:0000256" key="7">
    <source>
        <dbReference type="ARBA" id="ARBA00022741"/>
    </source>
</evidence>
<dbReference type="InterPro" id="IPR013515">
    <property type="entry name" value="Phytochrome_cen-reg"/>
</dbReference>
<dbReference type="Gene3D" id="3.30.450.20">
    <property type="entry name" value="PAS domain"/>
    <property type="match status" value="1"/>
</dbReference>
<accession>A0A657LMA1</accession>
<dbReference type="InterPro" id="IPR009219">
    <property type="entry name" value="Bactrphtchr_CheY"/>
</dbReference>
<dbReference type="Proteomes" id="UP000182661">
    <property type="component" value="Unassembled WGS sequence"/>
</dbReference>
<evidence type="ECO:0000313" key="15">
    <source>
        <dbReference type="EMBL" id="OJF90585.1"/>
    </source>
</evidence>
<dbReference type="InterPro" id="IPR029016">
    <property type="entry name" value="GAF-like_dom_sf"/>
</dbReference>
<dbReference type="SUPFAM" id="SSF52172">
    <property type="entry name" value="CheY-like"/>
    <property type="match status" value="1"/>
</dbReference>
<dbReference type="InterPro" id="IPR001789">
    <property type="entry name" value="Sig_transdc_resp-reg_receiver"/>
</dbReference>
<dbReference type="InterPro" id="IPR013654">
    <property type="entry name" value="PAS_2"/>
</dbReference>
<dbReference type="GO" id="GO:0006355">
    <property type="term" value="P:regulation of DNA-templated transcription"/>
    <property type="evidence" value="ECO:0007669"/>
    <property type="project" value="InterPro"/>
</dbReference>
<keyword evidence="3" id="KW-0600">Photoreceptor protein</keyword>
<dbReference type="RefSeq" id="WP_071835641.1">
    <property type="nucleotide sequence ID" value="NZ_LSRP01000140.1"/>
</dbReference>
<dbReference type="Gene3D" id="3.30.450.270">
    <property type="match status" value="1"/>
</dbReference>
<dbReference type="InterPro" id="IPR036890">
    <property type="entry name" value="HATPase_C_sf"/>
</dbReference>
<feature type="domain" description="Response regulatory" evidence="14">
    <location>
        <begin position="729"/>
        <end position="840"/>
    </location>
</feature>
<dbReference type="InterPro" id="IPR011102">
    <property type="entry name" value="Sig_transdc_His_kinase_HWE"/>
</dbReference>
<gene>
    <name evidence="15" type="ORF">AX760_08225</name>
</gene>
<dbReference type="GO" id="GO:0009881">
    <property type="term" value="F:photoreceptor activity"/>
    <property type="evidence" value="ECO:0007669"/>
    <property type="project" value="UniProtKB-KW"/>
</dbReference>
<sequence length="851" mass="92354">MNEPEQVDLINCDREPIHIPGSIQPHGCLLVCDSRAGRVLRHSANSFDLLGLAGEINGMPLEALVGADAAHALRNALAANGEGHRPALLPGLRVAQGVFDVSIHLFRSMAIIEFERADREQPLQLARTLLQRIRDIGDVDRLIATSARLLRGALGYDRVMIYRFEHDGAGKVVAEARRGDLESFLGQYFPATDIPQQARVLYLKNTIRIIGDASGDRVPIVPALDVSGEPVDLSLAHLRSVSPIHCEYLRNMGVAASMSVSIIIDGKLWGLIACHHYSPKVLPLNERVAAEMFGDFFSLHLHALKQHRTLETAGRARTSLDHFLRLATHHDNIGLLLEEHLPDFVTLMPCDGIGLWMNGTWHAFGSTPPASAIPAIAHLVSSVAEGRVWASHALSERLPEAEAFCAQAAGILAVPLTQMPRDYLFFFRKELVQTLNWAGNPDKSYETGPLGDRLTPRKSFAIWKQTVQMQAQPWTDADREIADVTRVALVEIGLRHSEIMAEERSRADVRQRMLNEELNHRVKNILALIKSLVGQPLHEAKTLTEYVASLKGRIQALSFAHDQIVRGSGGGLLSDLLEAELTPYRHASIDLAGPPVQLDGRAFSVMALVLHELSTNAAKYGALSRPSGQLSVSWQLSREGNCAVVWQEAGGPVVTTPSRAGFGSALISRSLPYDLNGTSEITYAPAGLCARFVLPAKHVSFSQDRAESAVDMPGIGGGAIEKPLPGDIKVLLVEDQLLIAMDVESMLGDNGIDDIVIASSAADALNRLSSRRPDVAVLDVNLGIGTSLPVALELTRLKVPFLFATGYGDSSILSADFAGVPVIRKPYESTTLVSAIQQLLNDRSIEPGQSG</sequence>
<evidence type="ECO:0000256" key="5">
    <source>
        <dbReference type="ARBA" id="ARBA00022606"/>
    </source>
</evidence>
<keyword evidence="9" id="KW-0067">ATP-binding</keyword>
<evidence type="ECO:0000313" key="16">
    <source>
        <dbReference type="Proteomes" id="UP000182661"/>
    </source>
</evidence>
<keyword evidence="16" id="KW-1185">Reference proteome</keyword>
<evidence type="ECO:0000256" key="11">
    <source>
        <dbReference type="ARBA" id="ARBA00023170"/>
    </source>
</evidence>
<evidence type="ECO:0000256" key="9">
    <source>
        <dbReference type="ARBA" id="ARBA00022840"/>
    </source>
</evidence>
<keyword evidence="5" id="KW-0716">Sensory transduction</keyword>
<keyword evidence="11" id="KW-0675">Receptor</keyword>
<dbReference type="InterPro" id="IPR043150">
    <property type="entry name" value="Phytochrome_PHY_sf"/>
</dbReference>
<dbReference type="EMBL" id="LSRP01000140">
    <property type="protein sequence ID" value="OJF90585.1"/>
    <property type="molecule type" value="Genomic_DNA"/>
</dbReference>
<evidence type="ECO:0000256" key="12">
    <source>
        <dbReference type="PROSITE-ProRule" id="PRU00169"/>
    </source>
</evidence>
<proteinExistence type="predicted"/>
<evidence type="ECO:0000259" key="14">
    <source>
        <dbReference type="PROSITE" id="PS50110"/>
    </source>
</evidence>
<dbReference type="Gene3D" id="3.30.450.40">
    <property type="match status" value="1"/>
</dbReference>
<dbReference type="SMART" id="SM00911">
    <property type="entry name" value="HWE_HK"/>
    <property type="match status" value="1"/>
</dbReference>
<dbReference type="PANTHER" id="PTHR41523:SF8">
    <property type="entry name" value="ETHYLENE RESPONSE SENSOR PROTEIN"/>
    <property type="match status" value="1"/>
</dbReference>
<dbReference type="GO" id="GO:0004673">
    <property type="term" value="F:protein histidine kinase activity"/>
    <property type="evidence" value="ECO:0007669"/>
    <property type="project" value="UniProtKB-EC"/>
</dbReference>
<keyword evidence="4 12" id="KW-0597">Phosphoprotein</keyword>
<dbReference type="SMART" id="SM00065">
    <property type="entry name" value="GAF"/>
    <property type="match status" value="1"/>
</dbReference>
<evidence type="ECO:0000256" key="4">
    <source>
        <dbReference type="ARBA" id="ARBA00022553"/>
    </source>
</evidence>
<comment type="caution">
    <text evidence="15">The sequence shown here is derived from an EMBL/GenBank/DDBJ whole genome shotgun (WGS) entry which is preliminary data.</text>
</comment>
<dbReference type="Gene3D" id="3.30.565.10">
    <property type="entry name" value="Histidine kinase-like ATPase, C-terminal domain"/>
    <property type="match status" value="1"/>
</dbReference>
<keyword evidence="7" id="KW-0547">Nucleotide-binding</keyword>
<protein>
    <recommendedName>
        <fullName evidence="2">histidine kinase</fullName>
        <ecNumber evidence="2">2.7.13.3</ecNumber>
    </recommendedName>
</protein>
<keyword evidence="6" id="KW-0808">Transferase</keyword>
<dbReference type="InterPro" id="IPR011006">
    <property type="entry name" value="CheY-like_superfamily"/>
</dbReference>
<dbReference type="Pfam" id="PF08446">
    <property type="entry name" value="PAS_2"/>
    <property type="match status" value="1"/>
</dbReference>
<dbReference type="PRINTS" id="PR01033">
    <property type="entry name" value="PHYTOCHROME"/>
</dbReference>
<dbReference type="InterPro" id="IPR016132">
    <property type="entry name" value="Phyto_chromo_attachment"/>
</dbReference>
<reference evidence="15 16" key="1">
    <citation type="submission" date="2016-02" db="EMBL/GenBank/DDBJ databases">
        <title>Genome sequencing of a beta-galactosidase producing bacteria Rhizobium sp. 59.</title>
        <authorList>
            <person name="Wang D."/>
            <person name="Kot W."/>
            <person name="Qin Y."/>
            <person name="Hansen L."/>
            <person name="Naqvi K."/>
            <person name="Rensing C."/>
        </authorList>
    </citation>
    <scope>NUCLEOTIDE SEQUENCE [LARGE SCALE GENOMIC DNA]</scope>
    <source>
        <strain evidence="15 16">59</strain>
    </source>
</reference>
<feature type="domain" description="Phytochrome chromophore attachment site" evidence="13">
    <location>
        <begin position="138"/>
        <end position="295"/>
    </location>
</feature>
<evidence type="ECO:0000256" key="6">
    <source>
        <dbReference type="ARBA" id="ARBA00022679"/>
    </source>
</evidence>
<dbReference type="GO" id="GO:0005524">
    <property type="term" value="F:ATP binding"/>
    <property type="evidence" value="ECO:0007669"/>
    <property type="project" value="UniProtKB-KW"/>
</dbReference>
<dbReference type="Pfam" id="PF00072">
    <property type="entry name" value="Response_reg"/>
    <property type="match status" value="1"/>
</dbReference>
<keyword evidence="8 15" id="KW-0418">Kinase</keyword>
<dbReference type="Gene3D" id="3.40.50.2300">
    <property type="match status" value="1"/>
</dbReference>
<dbReference type="PIRSF" id="PIRSF036397">
    <property type="entry name" value="Bactrphtchrm_rec"/>
    <property type="match status" value="1"/>
</dbReference>
<dbReference type="EC" id="2.7.13.3" evidence="2"/>
<evidence type="ECO:0000256" key="2">
    <source>
        <dbReference type="ARBA" id="ARBA00012438"/>
    </source>
</evidence>
<evidence type="ECO:0000256" key="8">
    <source>
        <dbReference type="ARBA" id="ARBA00022777"/>
    </source>
</evidence>
<dbReference type="GO" id="GO:0009584">
    <property type="term" value="P:detection of visible light"/>
    <property type="evidence" value="ECO:0007669"/>
    <property type="project" value="InterPro"/>
</dbReference>
<evidence type="ECO:0000256" key="10">
    <source>
        <dbReference type="ARBA" id="ARBA00022991"/>
    </source>
</evidence>
<keyword evidence="10" id="KW-0157">Chromophore</keyword>
<dbReference type="PROSITE" id="PS50110">
    <property type="entry name" value="RESPONSE_REGULATORY"/>
    <property type="match status" value="1"/>
</dbReference>